<reference evidence="8 9" key="1">
    <citation type="submission" date="2022-06" db="EMBL/GenBank/DDBJ databases">
        <title>Genomic Encyclopedia of Archaeal and Bacterial Type Strains, Phase II (KMG-II): from individual species to whole genera.</title>
        <authorList>
            <person name="Goeker M."/>
        </authorList>
    </citation>
    <scope>NUCLEOTIDE SEQUENCE [LARGE SCALE GENOMIC DNA]</scope>
    <source>
        <strain evidence="8 9">DSM 44255</strain>
    </source>
</reference>
<name>A0ABT1I9W3_9PSEU</name>
<dbReference type="EMBL" id="JAMTCO010000004">
    <property type="protein sequence ID" value="MCP2269377.1"/>
    <property type="molecule type" value="Genomic_DNA"/>
</dbReference>
<accession>A0ABT1I9W3</accession>
<sequence>MLSLSLQTIRTRLSGFVGAFLAVLCGTALVGACGVLIESGIRAGVPTQRYAAAAAVVGANQSVRPEGVQAMGALPAAEQATVDAGLAGRIAAVPGVRAAVGEVDFPATLVTEAGPVLAGTRGHNWAAAVLGPFPLTAGGAPTGSDQVVLDANLAGRAGVTPGQRVRVETPLGTREYQVSGIAAADGLTRQSALWFAEEQASALFGRPGRVHAIGVLGDAAGVERALAGAGLEVATGNDRGTVEFADVSQARAILTALAASFGGVVVLVMVFVVSSTLALSVAQRRREFALLRAIAATPRQIRSLIGAETLLVTGVAGLLGAVGGIPVAWLLRDAFARIGIIPADFELALGPFPLVGALLLGVGAARLAAYTAGRGPSRISPVEALGEASVQRRELGRVRTAVGVVALVAGVVGSTLPLFLHGPIVAGLSVLSALVIVIGVGALGPRVVGAAIRLLAGPLGRVSRVGGYLAAANSRANTRRLAAAITPLMLAVGFAVAQFFSQTTHTAAVQRQTELSTVADYVITSQAGGLPPAAAHAVRQIPGVAAATPMVRTQVFTTTKMGEDLELHQGAALGVDGDQVRGTVDLGSVTGDITALTGDTIALSKAQASWMDKNLGDPVPLHLGDGSSTELRLVATYTHDLAFGDFLLPAATARAHSTDQVDSSILVRLAPTADNVAVTQALQGLSTQFPSLVVGDRTAMKAAGTAVQQQQFWVNVVAFGVVLGYIVISVANTLVMTTAQRVREFALLRLIGGTRRQVKRMMRTEALMVGGIAVVVGSLIPLLPLTFLGLGLTGDPVPSGPVLVYLGIIGSAVLLGLLAITVPTRLSLRNRPIDAIGLRD</sequence>
<evidence type="ECO:0000313" key="9">
    <source>
        <dbReference type="Proteomes" id="UP001205185"/>
    </source>
</evidence>
<dbReference type="InterPro" id="IPR003838">
    <property type="entry name" value="ABC3_permease_C"/>
</dbReference>
<protein>
    <submittedName>
        <fullName evidence="8">ABC transport system permease protein</fullName>
    </submittedName>
</protein>
<evidence type="ECO:0000313" key="8">
    <source>
        <dbReference type="EMBL" id="MCP2269377.1"/>
    </source>
</evidence>
<organism evidence="8 9">
    <name type="scientific">Actinokineospora diospyrosa</name>
    <dbReference type="NCBI Taxonomy" id="103728"/>
    <lineage>
        <taxon>Bacteria</taxon>
        <taxon>Bacillati</taxon>
        <taxon>Actinomycetota</taxon>
        <taxon>Actinomycetes</taxon>
        <taxon>Pseudonocardiales</taxon>
        <taxon>Pseudonocardiaceae</taxon>
        <taxon>Actinokineospora</taxon>
    </lineage>
</organism>
<evidence type="ECO:0000256" key="3">
    <source>
        <dbReference type="ARBA" id="ARBA00022692"/>
    </source>
</evidence>
<feature type="transmembrane region" description="Helical" evidence="6">
    <location>
        <begin position="309"/>
        <end position="331"/>
    </location>
</feature>
<dbReference type="RefSeq" id="WP_253886375.1">
    <property type="nucleotide sequence ID" value="NZ_BAAAVB010000004.1"/>
</dbReference>
<feature type="domain" description="ABC3 transporter permease C-terminal" evidence="7">
    <location>
        <begin position="260"/>
        <end position="381"/>
    </location>
</feature>
<evidence type="ECO:0000259" key="7">
    <source>
        <dbReference type="Pfam" id="PF02687"/>
    </source>
</evidence>
<feature type="domain" description="ABC3 transporter permease C-terminal" evidence="7">
    <location>
        <begin position="717"/>
        <end position="828"/>
    </location>
</feature>
<evidence type="ECO:0000256" key="5">
    <source>
        <dbReference type="ARBA" id="ARBA00023136"/>
    </source>
</evidence>
<evidence type="ECO:0000256" key="1">
    <source>
        <dbReference type="ARBA" id="ARBA00004651"/>
    </source>
</evidence>
<proteinExistence type="predicted"/>
<keyword evidence="3 6" id="KW-0812">Transmembrane</keyword>
<evidence type="ECO:0000256" key="4">
    <source>
        <dbReference type="ARBA" id="ARBA00022989"/>
    </source>
</evidence>
<dbReference type="Proteomes" id="UP001205185">
    <property type="component" value="Unassembled WGS sequence"/>
</dbReference>
<keyword evidence="5 6" id="KW-0472">Membrane</keyword>
<gene>
    <name evidence="8" type="ORF">LV75_001865</name>
</gene>
<feature type="transmembrane region" description="Helical" evidence="6">
    <location>
        <begin position="351"/>
        <end position="369"/>
    </location>
</feature>
<feature type="transmembrane region" description="Helical" evidence="6">
    <location>
        <begin position="481"/>
        <end position="500"/>
    </location>
</feature>
<dbReference type="PANTHER" id="PTHR30287">
    <property type="entry name" value="MEMBRANE COMPONENT OF PREDICTED ABC SUPERFAMILY METABOLITE UPTAKE TRANSPORTER"/>
    <property type="match status" value="1"/>
</dbReference>
<feature type="transmembrane region" description="Helical" evidence="6">
    <location>
        <begin position="802"/>
        <end position="822"/>
    </location>
</feature>
<keyword evidence="4 6" id="KW-1133">Transmembrane helix</keyword>
<feature type="transmembrane region" description="Helical" evidence="6">
    <location>
        <begin position="257"/>
        <end position="282"/>
    </location>
</feature>
<feature type="transmembrane region" description="Helical" evidence="6">
    <location>
        <begin position="712"/>
        <end position="735"/>
    </location>
</feature>
<dbReference type="PANTHER" id="PTHR30287:SF1">
    <property type="entry name" value="INNER MEMBRANE PROTEIN"/>
    <property type="match status" value="1"/>
</dbReference>
<keyword evidence="2" id="KW-1003">Cell membrane</keyword>
<evidence type="ECO:0000256" key="2">
    <source>
        <dbReference type="ARBA" id="ARBA00022475"/>
    </source>
</evidence>
<keyword evidence="9" id="KW-1185">Reference proteome</keyword>
<feature type="transmembrane region" description="Helical" evidence="6">
    <location>
        <begin position="401"/>
        <end position="420"/>
    </location>
</feature>
<dbReference type="InterPro" id="IPR038766">
    <property type="entry name" value="Membrane_comp_ABC_pdt"/>
</dbReference>
<feature type="transmembrane region" description="Helical" evidence="6">
    <location>
        <begin position="426"/>
        <end position="444"/>
    </location>
</feature>
<feature type="transmembrane region" description="Helical" evidence="6">
    <location>
        <begin position="766"/>
        <end position="790"/>
    </location>
</feature>
<comment type="caution">
    <text evidence="8">The sequence shown here is derived from an EMBL/GenBank/DDBJ whole genome shotgun (WGS) entry which is preliminary data.</text>
</comment>
<evidence type="ECO:0000256" key="6">
    <source>
        <dbReference type="SAM" id="Phobius"/>
    </source>
</evidence>
<dbReference type="Pfam" id="PF02687">
    <property type="entry name" value="FtsX"/>
    <property type="match status" value="2"/>
</dbReference>
<comment type="subcellular location">
    <subcellularLocation>
        <location evidence="1">Cell membrane</location>
        <topology evidence="1">Multi-pass membrane protein</topology>
    </subcellularLocation>
</comment>